<name>A0A2T0MUH7_9ACTN</name>
<evidence type="ECO:0000313" key="2">
    <source>
        <dbReference type="EMBL" id="PRX62328.1"/>
    </source>
</evidence>
<feature type="region of interest" description="Disordered" evidence="1">
    <location>
        <begin position="73"/>
        <end position="94"/>
    </location>
</feature>
<sequence length="133" mass="14276">MPGTAKYGTAKYSNMTRSGAPEPAWMALSSALNSSWDEPALTTSTVMSGWAAWKPGTAFSTVPSQLQTVIFVRSPPPPPSPALEPPPEHAVSASIGASAAERSLSLWESLMALSSRSWAFRNYFATYSVWRGH</sequence>
<evidence type="ECO:0000256" key="1">
    <source>
        <dbReference type="SAM" id="MobiDB-lite"/>
    </source>
</evidence>
<accession>A0A2T0MUH7</accession>
<protein>
    <submittedName>
        <fullName evidence="2">Uncharacterized protein</fullName>
    </submittedName>
</protein>
<proteinExistence type="predicted"/>
<dbReference type="AlphaFoldDB" id="A0A2T0MUH7"/>
<keyword evidence="3" id="KW-1185">Reference proteome</keyword>
<evidence type="ECO:0000313" key="3">
    <source>
        <dbReference type="Proteomes" id="UP000238312"/>
    </source>
</evidence>
<comment type="caution">
    <text evidence="2">The sequence shown here is derived from an EMBL/GenBank/DDBJ whole genome shotgun (WGS) entry which is preliminary data.</text>
</comment>
<dbReference type="Proteomes" id="UP000238312">
    <property type="component" value="Unassembled WGS sequence"/>
</dbReference>
<dbReference type="EMBL" id="PVNG01000013">
    <property type="protein sequence ID" value="PRX62328.1"/>
    <property type="molecule type" value="Genomic_DNA"/>
</dbReference>
<reference evidence="2 3" key="1">
    <citation type="submission" date="2018-03" db="EMBL/GenBank/DDBJ databases">
        <title>Genomic Encyclopedia of Type Strains, Phase III (KMG-III): the genomes of soil and plant-associated and newly described type strains.</title>
        <authorList>
            <person name="Whitman W."/>
        </authorList>
    </citation>
    <scope>NUCLEOTIDE SEQUENCE [LARGE SCALE GENOMIC DNA]</scope>
    <source>
        <strain evidence="2 3">CGMCC 4.7104</strain>
    </source>
</reference>
<gene>
    <name evidence="2" type="ORF">B0I32_113282</name>
</gene>
<organism evidence="2 3">
    <name type="scientific">Nonomuraea fuscirosea</name>
    <dbReference type="NCBI Taxonomy" id="1291556"/>
    <lineage>
        <taxon>Bacteria</taxon>
        <taxon>Bacillati</taxon>
        <taxon>Actinomycetota</taxon>
        <taxon>Actinomycetes</taxon>
        <taxon>Streptosporangiales</taxon>
        <taxon>Streptosporangiaceae</taxon>
        <taxon>Nonomuraea</taxon>
    </lineage>
</organism>
<feature type="compositionally biased region" description="Pro residues" evidence="1">
    <location>
        <begin position="74"/>
        <end position="85"/>
    </location>
</feature>